<dbReference type="Proteomes" id="UP000000739">
    <property type="component" value="Chromosome"/>
</dbReference>
<dbReference type="Pfam" id="PF26551">
    <property type="entry name" value="DUF8180"/>
    <property type="match status" value="1"/>
</dbReference>
<protein>
    <recommendedName>
        <fullName evidence="1">DUF8180 domain-containing protein</fullName>
    </recommendedName>
</protein>
<accession>B8FB15</accession>
<feature type="domain" description="DUF8180" evidence="1">
    <location>
        <begin position="7"/>
        <end position="65"/>
    </location>
</feature>
<keyword evidence="3" id="KW-1185">Reference proteome</keyword>
<dbReference type="AlphaFoldDB" id="B8FB15"/>
<proteinExistence type="predicted"/>
<dbReference type="InterPro" id="IPR058493">
    <property type="entry name" value="DUF8180"/>
</dbReference>
<dbReference type="SUPFAM" id="SSF47240">
    <property type="entry name" value="Ferritin-like"/>
    <property type="match status" value="1"/>
</dbReference>
<dbReference type="EMBL" id="CP001322">
    <property type="protein sequence ID" value="ACL04101.1"/>
    <property type="molecule type" value="Genomic_DNA"/>
</dbReference>
<organism evidence="2 3">
    <name type="scientific">Desulfatibacillum aliphaticivorans</name>
    <dbReference type="NCBI Taxonomy" id="218208"/>
    <lineage>
        <taxon>Bacteria</taxon>
        <taxon>Pseudomonadati</taxon>
        <taxon>Thermodesulfobacteriota</taxon>
        <taxon>Desulfobacteria</taxon>
        <taxon>Desulfobacterales</taxon>
        <taxon>Desulfatibacillaceae</taxon>
        <taxon>Desulfatibacillum</taxon>
    </lineage>
</organism>
<sequence>MTMGEKLAKLLDHWAAHNQDHANTYETWAARADEEGMGDVAVLLRKAGDMNLEINKVFQEAASKLK</sequence>
<gene>
    <name evidence="2" type="ordered locus">Dalk_2408</name>
</gene>
<evidence type="ECO:0000259" key="1">
    <source>
        <dbReference type="Pfam" id="PF26551"/>
    </source>
</evidence>
<dbReference type="eggNOG" id="ENOG5033FWE">
    <property type="taxonomic scope" value="Bacteria"/>
</dbReference>
<dbReference type="KEGG" id="dal:Dalk_2408"/>
<evidence type="ECO:0000313" key="2">
    <source>
        <dbReference type="EMBL" id="ACL04101.1"/>
    </source>
</evidence>
<dbReference type="HOGENOM" id="CLU_194241_0_0_7"/>
<evidence type="ECO:0000313" key="3">
    <source>
        <dbReference type="Proteomes" id="UP000000739"/>
    </source>
</evidence>
<reference evidence="2 3" key="1">
    <citation type="journal article" date="2012" name="Environ. Microbiol.">
        <title>The genome sequence of Desulfatibacillum alkenivorans AK-01: a blueprint for anaerobic alkane oxidation.</title>
        <authorList>
            <person name="Callaghan A.V."/>
            <person name="Morris B.E."/>
            <person name="Pereira I.A."/>
            <person name="McInerney M.J."/>
            <person name="Austin R.N."/>
            <person name="Groves J.T."/>
            <person name="Kukor J.J."/>
            <person name="Suflita J.M."/>
            <person name="Young L.Y."/>
            <person name="Zylstra G.J."/>
            <person name="Wawrik B."/>
        </authorList>
    </citation>
    <scope>NUCLEOTIDE SEQUENCE [LARGE SCALE GENOMIC DNA]</scope>
    <source>
        <strain evidence="2 3">AK-01</strain>
    </source>
</reference>
<name>B8FB15_DESAL</name>
<dbReference type="InterPro" id="IPR009078">
    <property type="entry name" value="Ferritin-like_SF"/>
</dbReference>